<proteinExistence type="predicted"/>
<dbReference type="Proteomes" id="UP000676967">
    <property type="component" value="Chromosome"/>
</dbReference>
<protein>
    <submittedName>
        <fullName evidence="1">Uncharacterized protein</fullName>
    </submittedName>
</protein>
<gene>
    <name evidence="1" type="ORF">Aiant_84860</name>
</gene>
<dbReference type="EMBL" id="AP023356">
    <property type="protein sequence ID" value="BCJ47829.1"/>
    <property type="molecule type" value="Genomic_DNA"/>
</dbReference>
<reference evidence="1 2" key="1">
    <citation type="submission" date="2020-08" db="EMBL/GenBank/DDBJ databases">
        <title>Whole genome shotgun sequence of Actinoplanes ianthinogenes NBRC 13996.</title>
        <authorList>
            <person name="Komaki H."/>
            <person name="Tamura T."/>
        </authorList>
    </citation>
    <scope>NUCLEOTIDE SEQUENCE [LARGE SCALE GENOMIC DNA]</scope>
    <source>
        <strain evidence="1 2">NBRC 13996</strain>
    </source>
</reference>
<accession>A0ABM7M857</accession>
<name>A0ABM7M857_9ACTN</name>
<sequence>MGTTHADGTYIGTLKDKINSYTTWDDSAHAGTYGVHSIESWSTQQWKNLFLAQLGVANAPVQLHPRLGSDTTSYYSRRTSGHFDVGRGYNFDNGGSKILIYEPAGGPANGNVYPRVYAEDTVSNVRKANLANGSQKNIAY</sequence>
<evidence type="ECO:0000313" key="1">
    <source>
        <dbReference type="EMBL" id="BCJ47829.1"/>
    </source>
</evidence>
<evidence type="ECO:0000313" key="2">
    <source>
        <dbReference type="Proteomes" id="UP000676967"/>
    </source>
</evidence>
<organism evidence="1 2">
    <name type="scientific">Actinoplanes ianthinogenes</name>
    <dbReference type="NCBI Taxonomy" id="122358"/>
    <lineage>
        <taxon>Bacteria</taxon>
        <taxon>Bacillati</taxon>
        <taxon>Actinomycetota</taxon>
        <taxon>Actinomycetes</taxon>
        <taxon>Micromonosporales</taxon>
        <taxon>Micromonosporaceae</taxon>
        <taxon>Actinoplanes</taxon>
    </lineage>
</organism>
<keyword evidence="2" id="KW-1185">Reference proteome</keyword>